<evidence type="ECO:0000313" key="12">
    <source>
        <dbReference type="Proteomes" id="UP001500218"/>
    </source>
</evidence>
<keyword evidence="5" id="KW-0597">Phosphoprotein</keyword>
<evidence type="ECO:0000256" key="9">
    <source>
        <dbReference type="ARBA" id="ARBA00023026"/>
    </source>
</evidence>
<dbReference type="PANTHER" id="PTHR44936:SF9">
    <property type="entry name" value="SENSOR PROTEIN CREC"/>
    <property type="match status" value="1"/>
</dbReference>
<evidence type="ECO:0000256" key="4">
    <source>
        <dbReference type="ARBA" id="ARBA00022475"/>
    </source>
</evidence>
<protein>
    <recommendedName>
        <fullName evidence="3">histidine kinase</fullName>
        <ecNumber evidence="3">2.7.13.3</ecNumber>
    </recommendedName>
</protein>
<dbReference type="InterPro" id="IPR036890">
    <property type="entry name" value="HATPase_C_sf"/>
</dbReference>
<dbReference type="EMBL" id="BAAALT010000009">
    <property type="protein sequence ID" value="GAA1786295.1"/>
    <property type="molecule type" value="Genomic_DNA"/>
</dbReference>
<dbReference type="CDD" id="cd00082">
    <property type="entry name" value="HisKA"/>
    <property type="match status" value="1"/>
</dbReference>
<dbReference type="PANTHER" id="PTHR44936">
    <property type="entry name" value="SENSOR PROTEIN CREC"/>
    <property type="match status" value="1"/>
</dbReference>
<sequence>MHVDYRRLVDGLNITADMAADPNEGLPAVSQLVETLAVSTQAAGATFTAYDANGGRVVAATGAMEWALGQPIAPEHIVSEIPRVWSGRVEVLPPSLAEPLLSRGLLRMLGARVGAPGEPIGAMHVYYAQRWGEISQDLVSAVILVANCMHRLYRERKDLQLDRSPVEDDRDLFLAAAGHELRTPVTVIKGYAGTLADRWEALDDHERRGAAQVLTQRADELARLVDRLLAAAGGSSAQHWLTRSVPFDLLEGLHRAVADLPVPPRESVKLELPSTLPPAYGDPAALSMIVAELVGNALRHAEPPVDLDAGSDERSVFFRVGDRGPGIDPRLAERAFERFWQGNRAVENGGVGLGLYLVRRIIERQNGWVSLRPRDGGGTVAEVRLPRADVPHRPTAAGEA</sequence>
<dbReference type="EC" id="2.7.13.3" evidence="3"/>
<dbReference type="PRINTS" id="PR00344">
    <property type="entry name" value="BCTRLSENSOR"/>
</dbReference>
<evidence type="ECO:0000256" key="1">
    <source>
        <dbReference type="ARBA" id="ARBA00000085"/>
    </source>
</evidence>
<dbReference type="Gene3D" id="3.30.565.10">
    <property type="entry name" value="Histidine kinase-like ATPase, C-terminal domain"/>
    <property type="match status" value="1"/>
</dbReference>
<evidence type="ECO:0000313" key="11">
    <source>
        <dbReference type="EMBL" id="GAA1786295.1"/>
    </source>
</evidence>
<accession>A0ABN2LF33</accession>
<comment type="caution">
    <text evidence="11">The sequence shown here is derived from an EMBL/GenBank/DDBJ whole genome shotgun (WGS) entry which is preliminary data.</text>
</comment>
<dbReference type="InterPro" id="IPR003661">
    <property type="entry name" value="HisK_dim/P_dom"/>
</dbReference>
<proteinExistence type="predicted"/>
<evidence type="ECO:0000256" key="5">
    <source>
        <dbReference type="ARBA" id="ARBA00022553"/>
    </source>
</evidence>
<keyword evidence="12" id="KW-1185">Reference proteome</keyword>
<evidence type="ECO:0000256" key="8">
    <source>
        <dbReference type="ARBA" id="ARBA00023012"/>
    </source>
</evidence>
<dbReference type="InterPro" id="IPR005467">
    <property type="entry name" value="His_kinase_dom"/>
</dbReference>
<keyword evidence="9" id="KW-0843">Virulence</keyword>
<dbReference type="RefSeq" id="WP_344125832.1">
    <property type="nucleotide sequence ID" value="NZ_BAAALT010000009.1"/>
</dbReference>
<dbReference type="InterPro" id="IPR004358">
    <property type="entry name" value="Sig_transdc_His_kin-like_C"/>
</dbReference>
<organism evidence="11 12">
    <name type="scientific">Luedemannella flava</name>
    <dbReference type="NCBI Taxonomy" id="349316"/>
    <lineage>
        <taxon>Bacteria</taxon>
        <taxon>Bacillati</taxon>
        <taxon>Actinomycetota</taxon>
        <taxon>Actinomycetes</taxon>
        <taxon>Micromonosporales</taxon>
        <taxon>Micromonosporaceae</taxon>
        <taxon>Luedemannella</taxon>
    </lineage>
</organism>
<comment type="catalytic activity">
    <reaction evidence="1">
        <text>ATP + protein L-histidine = ADP + protein N-phospho-L-histidine.</text>
        <dbReference type="EC" id="2.7.13.3"/>
    </reaction>
</comment>
<comment type="subcellular location">
    <subcellularLocation>
        <location evidence="2">Cell membrane</location>
        <topology evidence="2">Multi-pass membrane protein</topology>
    </subcellularLocation>
</comment>
<evidence type="ECO:0000256" key="3">
    <source>
        <dbReference type="ARBA" id="ARBA00012438"/>
    </source>
</evidence>
<gene>
    <name evidence="11" type="ORF">GCM10009682_05480</name>
</gene>
<evidence type="ECO:0000256" key="7">
    <source>
        <dbReference type="ARBA" id="ARBA00022777"/>
    </source>
</evidence>
<evidence type="ECO:0000256" key="2">
    <source>
        <dbReference type="ARBA" id="ARBA00004651"/>
    </source>
</evidence>
<feature type="domain" description="Histidine kinase" evidence="10">
    <location>
        <begin position="176"/>
        <end position="389"/>
    </location>
</feature>
<dbReference type="Pfam" id="PF00512">
    <property type="entry name" value="HisKA"/>
    <property type="match status" value="1"/>
</dbReference>
<dbReference type="SUPFAM" id="SSF55874">
    <property type="entry name" value="ATPase domain of HSP90 chaperone/DNA topoisomerase II/histidine kinase"/>
    <property type="match status" value="1"/>
</dbReference>
<dbReference type="SUPFAM" id="SSF47384">
    <property type="entry name" value="Homodimeric domain of signal transducing histidine kinase"/>
    <property type="match status" value="1"/>
</dbReference>
<dbReference type="InterPro" id="IPR036097">
    <property type="entry name" value="HisK_dim/P_sf"/>
</dbReference>
<keyword evidence="8" id="KW-0902">Two-component regulatory system</keyword>
<dbReference type="Pfam" id="PF02518">
    <property type="entry name" value="HATPase_c"/>
    <property type="match status" value="1"/>
</dbReference>
<dbReference type="SMART" id="SM00387">
    <property type="entry name" value="HATPase_c"/>
    <property type="match status" value="1"/>
</dbReference>
<evidence type="ECO:0000256" key="6">
    <source>
        <dbReference type="ARBA" id="ARBA00022679"/>
    </source>
</evidence>
<dbReference type="Proteomes" id="UP001500218">
    <property type="component" value="Unassembled WGS sequence"/>
</dbReference>
<name>A0ABN2LF33_9ACTN</name>
<keyword evidence="4" id="KW-1003">Cell membrane</keyword>
<dbReference type="SMART" id="SM00388">
    <property type="entry name" value="HisKA"/>
    <property type="match status" value="1"/>
</dbReference>
<keyword evidence="4" id="KW-0472">Membrane</keyword>
<keyword evidence="6" id="KW-0808">Transferase</keyword>
<dbReference type="Gene3D" id="1.10.287.130">
    <property type="match status" value="1"/>
</dbReference>
<dbReference type="InterPro" id="IPR050980">
    <property type="entry name" value="2C_sensor_his_kinase"/>
</dbReference>
<keyword evidence="7" id="KW-0418">Kinase</keyword>
<evidence type="ECO:0000259" key="10">
    <source>
        <dbReference type="PROSITE" id="PS50109"/>
    </source>
</evidence>
<dbReference type="CDD" id="cd00075">
    <property type="entry name" value="HATPase"/>
    <property type="match status" value="1"/>
</dbReference>
<dbReference type="PROSITE" id="PS50109">
    <property type="entry name" value="HIS_KIN"/>
    <property type="match status" value="1"/>
</dbReference>
<dbReference type="InterPro" id="IPR003594">
    <property type="entry name" value="HATPase_dom"/>
</dbReference>
<reference evidence="11 12" key="1">
    <citation type="journal article" date="2019" name="Int. J. Syst. Evol. Microbiol.">
        <title>The Global Catalogue of Microorganisms (GCM) 10K type strain sequencing project: providing services to taxonomists for standard genome sequencing and annotation.</title>
        <authorList>
            <consortium name="The Broad Institute Genomics Platform"/>
            <consortium name="The Broad Institute Genome Sequencing Center for Infectious Disease"/>
            <person name="Wu L."/>
            <person name="Ma J."/>
        </authorList>
    </citation>
    <scope>NUCLEOTIDE SEQUENCE [LARGE SCALE GENOMIC DNA]</scope>
    <source>
        <strain evidence="11 12">JCM 13250</strain>
    </source>
</reference>